<accession>A0A0F9TPK4</accession>
<evidence type="ECO:0000259" key="1">
    <source>
        <dbReference type="Pfam" id="PF26351"/>
    </source>
</evidence>
<gene>
    <name evidence="2" type="ORF">LCGC14_0626830</name>
</gene>
<reference evidence="2" key="1">
    <citation type="journal article" date="2015" name="Nature">
        <title>Complex archaea that bridge the gap between prokaryotes and eukaryotes.</title>
        <authorList>
            <person name="Spang A."/>
            <person name="Saw J.H."/>
            <person name="Jorgensen S.L."/>
            <person name="Zaremba-Niedzwiedzka K."/>
            <person name="Martijn J."/>
            <person name="Lind A.E."/>
            <person name="van Eijk R."/>
            <person name="Schleper C."/>
            <person name="Guy L."/>
            <person name="Ettema T.J."/>
        </authorList>
    </citation>
    <scope>NUCLEOTIDE SEQUENCE</scope>
</reference>
<dbReference type="EMBL" id="LAZR01001083">
    <property type="protein sequence ID" value="KKN51031.1"/>
    <property type="molecule type" value="Genomic_DNA"/>
</dbReference>
<protein>
    <recommendedName>
        <fullName evidence="1">DUF8091 domain-containing protein</fullName>
    </recommendedName>
</protein>
<proteinExistence type="predicted"/>
<comment type="caution">
    <text evidence="2">The sequence shown here is derived from an EMBL/GenBank/DDBJ whole genome shotgun (WGS) entry which is preliminary data.</text>
</comment>
<organism evidence="2">
    <name type="scientific">marine sediment metagenome</name>
    <dbReference type="NCBI Taxonomy" id="412755"/>
    <lineage>
        <taxon>unclassified sequences</taxon>
        <taxon>metagenomes</taxon>
        <taxon>ecological metagenomes</taxon>
    </lineage>
</organism>
<dbReference type="InterPro" id="IPR058404">
    <property type="entry name" value="DUF8091"/>
</dbReference>
<dbReference type="AlphaFoldDB" id="A0A0F9TPK4"/>
<evidence type="ECO:0000313" key="2">
    <source>
        <dbReference type="EMBL" id="KKN51031.1"/>
    </source>
</evidence>
<name>A0A0F9TPK4_9ZZZZ</name>
<dbReference type="Pfam" id="PF26351">
    <property type="entry name" value="DUF8091"/>
    <property type="match status" value="1"/>
</dbReference>
<sequence>MLRHNYSSGIDMASISNSTLSNQIGTLKEKSLHAELKDWFKIPGDKIETPIDGYIIDIVRGKLLIEIQTQNFSAIRKKLENLLKRYEVRLIYPIVQKKWIVCLDQTGAQVTKRRLSPKHNSFADIFEELIWIPHIILNSNLSIEALIVHVEETRLNNGKGSWRRKGWSIVDRKLVNIIDQKRFHEPNDFLTLIPKNLKFPFTNFELSKALQKSIGLARKMTYCLRKINILKVIGKRGKAFLFDLSLT</sequence>
<feature type="domain" description="DUF8091" evidence="1">
    <location>
        <begin position="30"/>
        <end position="183"/>
    </location>
</feature>